<evidence type="ECO:0000256" key="4">
    <source>
        <dbReference type="ARBA" id="ARBA00058118"/>
    </source>
</evidence>
<accession>A0AAW9SLJ4</accession>
<protein>
    <recommendedName>
        <fullName evidence="5 6">Pyrroline-5-carboxylate reductase</fullName>
        <shortName evidence="5">P5C reductase</shortName>
        <shortName evidence="5">P5CR</shortName>
        <ecNumber evidence="5 6">1.5.1.2</ecNumber>
    </recommendedName>
    <alternativeName>
        <fullName evidence="5">PCA reductase</fullName>
    </alternativeName>
</protein>
<evidence type="ECO:0000313" key="10">
    <source>
        <dbReference type="Proteomes" id="UP001223646"/>
    </source>
</evidence>
<dbReference type="SUPFAM" id="SSF51735">
    <property type="entry name" value="NAD(P)-binding Rossmann-fold domains"/>
    <property type="match status" value="1"/>
</dbReference>
<dbReference type="PANTHER" id="PTHR11645">
    <property type="entry name" value="PYRROLINE-5-CARBOXYLATE REDUCTASE"/>
    <property type="match status" value="1"/>
</dbReference>
<dbReference type="Pfam" id="PF03807">
    <property type="entry name" value="F420_oxidored"/>
    <property type="match status" value="1"/>
</dbReference>
<dbReference type="HAMAP" id="MF_01925">
    <property type="entry name" value="P5C_reductase"/>
    <property type="match status" value="1"/>
</dbReference>
<keyword evidence="3 5" id="KW-0560">Oxidoreductase</keyword>
<dbReference type="EC" id="1.5.1.2" evidence="5 6"/>
<dbReference type="GO" id="GO:0004735">
    <property type="term" value="F:pyrroline-5-carboxylate reductase activity"/>
    <property type="evidence" value="ECO:0007669"/>
    <property type="project" value="UniProtKB-UniRule"/>
</dbReference>
<evidence type="ECO:0000313" key="9">
    <source>
        <dbReference type="EMBL" id="MEO3718007.1"/>
    </source>
</evidence>
<evidence type="ECO:0000256" key="2">
    <source>
        <dbReference type="ARBA" id="ARBA00022857"/>
    </source>
</evidence>
<dbReference type="Gene3D" id="1.10.3730.10">
    <property type="entry name" value="ProC C-terminal domain-like"/>
    <property type="match status" value="1"/>
</dbReference>
<evidence type="ECO:0000256" key="3">
    <source>
        <dbReference type="ARBA" id="ARBA00023002"/>
    </source>
</evidence>
<evidence type="ECO:0000256" key="6">
    <source>
        <dbReference type="NCBIfam" id="TIGR00112"/>
    </source>
</evidence>
<dbReference type="EMBL" id="JASOOY020000034">
    <property type="protein sequence ID" value="MEO3718007.1"/>
    <property type="molecule type" value="Genomic_DNA"/>
</dbReference>
<dbReference type="FunFam" id="1.10.3730.10:FF:000001">
    <property type="entry name" value="Pyrroline-5-carboxylate reductase"/>
    <property type="match status" value="1"/>
</dbReference>
<proteinExistence type="inferred from homology"/>
<dbReference type="Proteomes" id="UP001223646">
    <property type="component" value="Unassembled WGS sequence"/>
</dbReference>
<evidence type="ECO:0000259" key="8">
    <source>
        <dbReference type="Pfam" id="PF14748"/>
    </source>
</evidence>
<dbReference type="InterPro" id="IPR029036">
    <property type="entry name" value="P5CR_dimer"/>
</dbReference>
<comment type="pathway">
    <text evidence="5">Amino-acid biosynthesis; L-proline biosynthesis; L-proline from L-glutamate 5-semialdehyde: step 1/1.</text>
</comment>
<dbReference type="Gene3D" id="3.40.50.720">
    <property type="entry name" value="NAD(P)-binding Rossmann-like Domain"/>
    <property type="match status" value="1"/>
</dbReference>
<comment type="similarity">
    <text evidence="1 5">Belongs to the pyrroline-5-carboxylate reductase family.</text>
</comment>
<dbReference type="InterPro" id="IPR008927">
    <property type="entry name" value="6-PGluconate_DH-like_C_sf"/>
</dbReference>
<dbReference type="InterPro" id="IPR036291">
    <property type="entry name" value="NAD(P)-bd_dom_sf"/>
</dbReference>
<dbReference type="InterPro" id="IPR028939">
    <property type="entry name" value="P5C_Rdtase_cat_N"/>
</dbReference>
<reference evidence="9" key="2">
    <citation type="submission" date="2024-05" db="EMBL/GenBank/DDBJ databases">
        <authorList>
            <person name="Wolfe A."/>
        </authorList>
    </citation>
    <scope>NUCLEOTIDE SEQUENCE</scope>
    <source>
        <strain evidence="9">UMB1064</strain>
    </source>
</reference>
<comment type="caution">
    <text evidence="9">The sequence shown here is derived from an EMBL/GenBank/DDBJ whole genome shotgun (WGS) entry which is preliminary data.</text>
</comment>
<evidence type="ECO:0000259" key="7">
    <source>
        <dbReference type="Pfam" id="PF03807"/>
    </source>
</evidence>
<dbReference type="RefSeq" id="WP_049189520.1">
    <property type="nucleotide sequence ID" value="NZ_JAFJMH010000030.1"/>
</dbReference>
<organism evidence="9 10">
    <name type="scientific">Corynebacterium amycolatum</name>
    <dbReference type="NCBI Taxonomy" id="43765"/>
    <lineage>
        <taxon>Bacteria</taxon>
        <taxon>Bacillati</taxon>
        <taxon>Actinomycetota</taxon>
        <taxon>Actinomycetes</taxon>
        <taxon>Mycobacteriales</taxon>
        <taxon>Corynebacteriaceae</taxon>
        <taxon>Corynebacterium</taxon>
    </lineage>
</organism>
<feature type="domain" description="Pyrroline-5-carboxylate reductase catalytic N-terminal" evidence="7">
    <location>
        <begin position="3"/>
        <end position="100"/>
    </location>
</feature>
<dbReference type="PIRSF" id="PIRSF000193">
    <property type="entry name" value="Pyrrol-5-carb_rd"/>
    <property type="match status" value="1"/>
</dbReference>
<dbReference type="GO" id="GO:0055129">
    <property type="term" value="P:L-proline biosynthetic process"/>
    <property type="evidence" value="ECO:0007669"/>
    <property type="project" value="UniProtKB-UniRule"/>
</dbReference>
<gene>
    <name evidence="5 9" type="primary">proC</name>
    <name evidence="9" type="ORF">QP460_010480</name>
</gene>
<evidence type="ECO:0000256" key="1">
    <source>
        <dbReference type="ARBA" id="ARBA00005525"/>
    </source>
</evidence>
<keyword evidence="5" id="KW-0963">Cytoplasm</keyword>
<sequence>MTRIAVIGGGKIGSALVGGLIDGGVSPSSIYVVGRTKESLAGLKETYGIVDTDDPVGAVDGADVVFLCVKPYLIIDMLEQIADVLDDSEVDTIVVSMAAGITLDKMEGVCAVGTPVIRVMPNTPMLVGKGVCAVAPGRFVTESQTDEVVGLLEKVGSVEVVDESLMSAVTAVSGSGPAYFFQFVEAMTDAGVNLGLKRDQAKRLASATAAGAAEMMMQEGADPTALRADVTSPGGTTAAATRVFEEEGIRRAVHRALQACYDKANEMGK</sequence>
<dbReference type="PANTHER" id="PTHR11645:SF0">
    <property type="entry name" value="PYRROLINE-5-CARBOXYLATE REDUCTASE 3"/>
    <property type="match status" value="1"/>
</dbReference>
<comment type="catalytic activity">
    <reaction evidence="5">
        <text>L-proline + NADP(+) = (S)-1-pyrroline-5-carboxylate + NADPH + 2 H(+)</text>
        <dbReference type="Rhea" id="RHEA:14109"/>
        <dbReference type="ChEBI" id="CHEBI:15378"/>
        <dbReference type="ChEBI" id="CHEBI:17388"/>
        <dbReference type="ChEBI" id="CHEBI:57783"/>
        <dbReference type="ChEBI" id="CHEBI:58349"/>
        <dbReference type="ChEBI" id="CHEBI:60039"/>
        <dbReference type="EC" id="1.5.1.2"/>
    </reaction>
</comment>
<keyword evidence="5" id="KW-0641">Proline biosynthesis</keyword>
<comment type="subcellular location">
    <subcellularLocation>
        <location evidence="5">Cytoplasm</location>
    </subcellularLocation>
</comment>
<comment type="catalytic activity">
    <reaction evidence="5">
        <text>L-proline + NAD(+) = (S)-1-pyrroline-5-carboxylate + NADH + 2 H(+)</text>
        <dbReference type="Rhea" id="RHEA:14105"/>
        <dbReference type="ChEBI" id="CHEBI:15378"/>
        <dbReference type="ChEBI" id="CHEBI:17388"/>
        <dbReference type="ChEBI" id="CHEBI:57540"/>
        <dbReference type="ChEBI" id="CHEBI:57945"/>
        <dbReference type="ChEBI" id="CHEBI:60039"/>
        <dbReference type="EC" id="1.5.1.2"/>
    </reaction>
</comment>
<evidence type="ECO:0000256" key="5">
    <source>
        <dbReference type="HAMAP-Rule" id="MF_01925"/>
    </source>
</evidence>
<dbReference type="InterPro" id="IPR000304">
    <property type="entry name" value="Pyrroline-COOH_reductase"/>
</dbReference>
<dbReference type="NCBIfam" id="TIGR00112">
    <property type="entry name" value="proC"/>
    <property type="match status" value="1"/>
</dbReference>
<dbReference type="Pfam" id="PF14748">
    <property type="entry name" value="P5CR_dimer"/>
    <property type="match status" value="1"/>
</dbReference>
<keyword evidence="5" id="KW-0028">Amino-acid biosynthesis</keyword>
<reference evidence="9" key="1">
    <citation type="submission" date="2023-05" db="EMBL/GenBank/DDBJ databases">
        <authorList>
            <person name="Du J."/>
        </authorList>
    </citation>
    <scope>NUCLEOTIDE SEQUENCE</scope>
    <source>
        <strain evidence="9">UMB1064</strain>
    </source>
</reference>
<comment type="function">
    <text evidence="4 5">Catalyzes the reduction of 1-pyrroline-5-carboxylate (PCA) to L-proline.</text>
</comment>
<feature type="domain" description="Pyrroline-5-carboxylate reductase dimerisation" evidence="8">
    <location>
        <begin position="163"/>
        <end position="267"/>
    </location>
</feature>
<dbReference type="AlphaFoldDB" id="A0AAW9SLJ4"/>
<keyword evidence="2 5" id="KW-0521">NADP</keyword>
<dbReference type="SUPFAM" id="SSF48179">
    <property type="entry name" value="6-phosphogluconate dehydrogenase C-terminal domain-like"/>
    <property type="match status" value="1"/>
</dbReference>
<dbReference type="GO" id="GO:0005737">
    <property type="term" value="C:cytoplasm"/>
    <property type="evidence" value="ECO:0007669"/>
    <property type="project" value="UniProtKB-SubCell"/>
</dbReference>
<name>A0AAW9SLJ4_CORAY</name>